<name>A0A820HWK0_9BILA</name>
<organism evidence="1 2">
    <name type="scientific">Rotaria sordida</name>
    <dbReference type="NCBI Taxonomy" id="392033"/>
    <lineage>
        <taxon>Eukaryota</taxon>
        <taxon>Metazoa</taxon>
        <taxon>Spiralia</taxon>
        <taxon>Gnathifera</taxon>
        <taxon>Rotifera</taxon>
        <taxon>Eurotatoria</taxon>
        <taxon>Bdelloidea</taxon>
        <taxon>Philodinida</taxon>
        <taxon>Philodinidae</taxon>
        <taxon>Rotaria</taxon>
    </lineage>
</organism>
<gene>
    <name evidence="1" type="ORF">FNK824_LOCUS40706</name>
</gene>
<evidence type="ECO:0000313" key="1">
    <source>
        <dbReference type="EMBL" id="CAF4302875.1"/>
    </source>
</evidence>
<evidence type="ECO:0000313" key="2">
    <source>
        <dbReference type="Proteomes" id="UP000663874"/>
    </source>
</evidence>
<dbReference type="EMBL" id="CAJOBE010034110">
    <property type="protein sequence ID" value="CAF4302875.1"/>
    <property type="molecule type" value="Genomic_DNA"/>
</dbReference>
<dbReference type="Proteomes" id="UP000663874">
    <property type="component" value="Unassembled WGS sequence"/>
</dbReference>
<comment type="caution">
    <text evidence="1">The sequence shown here is derived from an EMBL/GenBank/DDBJ whole genome shotgun (WGS) entry which is preliminary data.</text>
</comment>
<sequence length="51" mass="5674">QIIYQFIKQSFEMICGLLGIICAGHVHCTLNTTDLLERIASVLGQIHICNT</sequence>
<proteinExistence type="predicted"/>
<protein>
    <submittedName>
        <fullName evidence="1">Uncharacterized protein</fullName>
    </submittedName>
</protein>
<feature type="non-terminal residue" evidence="1">
    <location>
        <position position="1"/>
    </location>
</feature>
<reference evidence="1" key="1">
    <citation type="submission" date="2021-02" db="EMBL/GenBank/DDBJ databases">
        <authorList>
            <person name="Nowell W R."/>
        </authorList>
    </citation>
    <scope>NUCLEOTIDE SEQUENCE</scope>
</reference>
<accession>A0A820HWK0</accession>
<dbReference type="AlphaFoldDB" id="A0A820HWK0"/>